<dbReference type="EMBL" id="CM001403">
    <property type="protein sequence ID" value="EHQ30919.1"/>
    <property type="molecule type" value="Genomic_DNA"/>
</dbReference>
<protein>
    <recommendedName>
        <fullName evidence="3">Lipoprotein</fullName>
    </recommendedName>
</protein>
<evidence type="ECO:0008006" key="3">
    <source>
        <dbReference type="Google" id="ProtNLM"/>
    </source>
</evidence>
<keyword evidence="2" id="KW-1185">Reference proteome</keyword>
<proteinExistence type="predicted"/>
<sequence>MKKRLSILSLCMFALICSCKKENSLQNSSSPTDPAFQKLSTARLSSMSISDISVQDGRLTFATTDAFQNLMQEALNDTTNAVIKNTVNAIAHPNFVSYSDWVSTVANSNNLNARSAAGRPVRPGNGTPEMDQDSLIDDPLFNQVVNASGEIQVENTVYKITPNGTFATVPSAVAQLNAMLDAGGMLLPQFRSSLQTVDQDAGNYKVNDDIYLTDTYGVIRTNRTLSGITYNSTGAAVVVNSARPCYPQVPGSCNVPTPTPVNSNDPFSSMDIYPFESKKGFWGALLENIFGDPHYNYYRNSSDRRLKVNFSSKNWLVYASLGVRAVIQKKNTFLFFNVWGPVDNKDEMRLGWTPLVFKLDIPAFTMPGTTPPQDPFTVAGKMLAHSIKINLGGEYTTLRVSDVLDANTAFPFLPAGYGTKLNDLSFDVNAFLNQQKNSEIDNLFKIIKKQIGYTAAPTKLAFINNDKIMIDGDVQVHNSSAGNGVMSKTFTFNTAIVGFSSTGSNKVFIFKPAKKIELVSGGVYAVGKLNGEWKGIAVKKE</sequence>
<dbReference type="PROSITE" id="PS51257">
    <property type="entry name" value="PROKAR_LIPOPROTEIN"/>
    <property type="match status" value="1"/>
</dbReference>
<dbReference type="RefSeq" id="WP_008512992.1">
    <property type="nucleotide sequence ID" value="NZ_CM001403.1"/>
</dbReference>
<dbReference type="Proteomes" id="UP000002774">
    <property type="component" value="Chromosome"/>
</dbReference>
<accession>H1Y3X4</accession>
<evidence type="ECO:0000313" key="2">
    <source>
        <dbReference type="Proteomes" id="UP000002774"/>
    </source>
</evidence>
<reference evidence="1" key="1">
    <citation type="submission" date="2011-09" db="EMBL/GenBank/DDBJ databases">
        <title>The permanent draft genome of Mucilaginibacter paludis DSM 18603.</title>
        <authorList>
            <consortium name="US DOE Joint Genome Institute (JGI-PGF)"/>
            <person name="Lucas S."/>
            <person name="Han J."/>
            <person name="Lapidus A."/>
            <person name="Bruce D."/>
            <person name="Goodwin L."/>
            <person name="Pitluck S."/>
            <person name="Peters L."/>
            <person name="Kyrpides N."/>
            <person name="Mavromatis K."/>
            <person name="Ivanova N."/>
            <person name="Mikhailova N."/>
            <person name="Held B."/>
            <person name="Detter J.C."/>
            <person name="Tapia R."/>
            <person name="Han C."/>
            <person name="Land M."/>
            <person name="Hauser L."/>
            <person name="Markowitz V."/>
            <person name="Cheng J.-F."/>
            <person name="Hugenholtz P."/>
            <person name="Woyke T."/>
            <person name="Wu D."/>
            <person name="Tindall B."/>
            <person name="Brambilla E."/>
            <person name="Klenk H.-P."/>
            <person name="Eisen J.A."/>
        </authorList>
    </citation>
    <scope>NUCLEOTIDE SEQUENCE [LARGE SCALE GENOMIC DNA]</scope>
    <source>
        <strain evidence="1">DSM 18603</strain>
    </source>
</reference>
<name>H1Y3X4_9SPHI</name>
<dbReference type="AlphaFoldDB" id="H1Y3X4"/>
<dbReference type="OrthoDB" id="795603at2"/>
<gene>
    <name evidence="1" type="ORF">Mucpa_6870</name>
</gene>
<dbReference type="HOGENOM" id="CLU_503267_0_0_10"/>
<dbReference type="STRING" id="714943.Mucpa_6870"/>
<evidence type="ECO:0000313" key="1">
    <source>
        <dbReference type="EMBL" id="EHQ30919.1"/>
    </source>
</evidence>
<organism evidence="1 2">
    <name type="scientific">Mucilaginibacter paludis DSM 18603</name>
    <dbReference type="NCBI Taxonomy" id="714943"/>
    <lineage>
        <taxon>Bacteria</taxon>
        <taxon>Pseudomonadati</taxon>
        <taxon>Bacteroidota</taxon>
        <taxon>Sphingobacteriia</taxon>
        <taxon>Sphingobacteriales</taxon>
        <taxon>Sphingobacteriaceae</taxon>
        <taxon>Mucilaginibacter</taxon>
    </lineage>
</organism>